<evidence type="ECO:0000256" key="1">
    <source>
        <dbReference type="SAM" id="MobiDB-lite"/>
    </source>
</evidence>
<dbReference type="RefSeq" id="WP_006862395.1">
    <property type="nucleotide sequence ID" value="NZ_ACCL02000011.1"/>
</dbReference>
<protein>
    <submittedName>
        <fullName evidence="2">Uncharacterized protein</fullName>
    </submittedName>
</protein>
<dbReference type="eggNOG" id="ENOG502Z8CY">
    <property type="taxonomic scope" value="Bacteria"/>
</dbReference>
<evidence type="ECO:0000313" key="2">
    <source>
        <dbReference type="EMBL" id="EET60414.1"/>
    </source>
</evidence>
<name>C6LG50_9FIRM</name>
<reference evidence="2" key="1">
    <citation type="submission" date="2009-07" db="EMBL/GenBank/DDBJ databases">
        <authorList>
            <person name="Weinstock G."/>
            <person name="Sodergren E."/>
            <person name="Clifton S."/>
            <person name="Fulton L."/>
            <person name="Fulton B."/>
            <person name="Courtney L."/>
            <person name="Fronick C."/>
            <person name="Harrison M."/>
            <person name="Strong C."/>
            <person name="Farmer C."/>
            <person name="Delahaunty K."/>
            <person name="Markovic C."/>
            <person name="Hall O."/>
            <person name="Minx P."/>
            <person name="Tomlinson C."/>
            <person name="Mitreva M."/>
            <person name="Nelson J."/>
            <person name="Hou S."/>
            <person name="Wollam A."/>
            <person name="Pepin K.H."/>
            <person name="Johnson M."/>
            <person name="Bhonagiri V."/>
            <person name="Nash W.E."/>
            <person name="Warren W."/>
            <person name="Chinwalla A."/>
            <person name="Mardis E.R."/>
            <person name="Wilson R.K."/>
        </authorList>
    </citation>
    <scope>NUCLEOTIDE SEQUENCE [LARGE SCALE GENOMIC DNA]</scope>
    <source>
        <strain evidence="2">DSM 14469</strain>
    </source>
</reference>
<comment type="caution">
    <text evidence="2">The sequence shown here is derived from an EMBL/GenBank/DDBJ whole genome shotgun (WGS) entry which is preliminary data.</text>
</comment>
<dbReference type="STRING" id="168384.SAMN05660368_03742"/>
<evidence type="ECO:0000313" key="3">
    <source>
        <dbReference type="Proteomes" id="UP000005561"/>
    </source>
</evidence>
<feature type="region of interest" description="Disordered" evidence="1">
    <location>
        <begin position="205"/>
        <end position="254"/>
    </location>
</feature>
<feature type="compositionally biased region" description="Basic and acidic residues" evidence="1">
    <location>
        <begin position="240"/>
        <end position="254"/>
    </location>
</feature>
<organism evidence="2 3">
    <name type="scientific">Marvinbryantia formatexigens DSM 14469</name>
    <dbReference type="NCBI Taxonomy" id="478749"/>
    <lineage>
        <taxon>Bacteria</taxon>
        <taxon>Bacillati</taxon>
        <taxon>Bacillota</taxon>
        <taxon>Clostridia</taxon>
        <taxon>Lachnospirales</taxon>
        <taxon>Lachnospiraceae</taxon>
        <taxon>Marvinbryantia</taxon>
    </lineage>
</organism>
<accession>C6LG50</accession>
<feature type="compositionally biased region" description="Basic and acidic residues" evidence="1">
    <location>
        <begin position="205"/>
        <end position="218"/>
    </location>
</feature>
<keyword evidence="3" id="KW-1185">Reference proteome</keyword>
<gene>
    <name evidence="2" type="ORF">BRYFOR_07610</name>
</gene>
<dbReference type="EMBL" id="ACCL02000011">
    <property type="protein sequence ID" value="EET60414.1"/>
    <property type="molecule type" value="Genomic_DNA"/>
</dbReference>
<sequence>MATRLKNLNVKKVDFVDEGANQRADIKLLKSREGTPEETPDAETGLFKRFMNWLTGEVKKSATTFDEQINEVSMDKIRDEIWYVCNALQNALNSILCDPELDGQTRQSAMEQSLEQFQTAIHLYASKWMAGTTADIRKSFDTPDETDLPMIMKAHENLGMIIEKSRNKKGELEEMLKIDKAKMTPEERAVYEDIVKKYAVDVEKEKDPDDIGKVKPQEDPDEVEEEGAEKKKSCAKSATHIKEGQEHGTGEDLYKGLHPAVRSELEALKKFREEAETRELMEVAKRYEIIGKKPEELVQTLKSLKAAGGSAYADMIDTLDATVAAVEKSGIFTEFGKSFSGGGQTIVSKSSAEGKIDTIAKSYIEKDPSMTMAAAVAKAWENHPELMADYEDEAGY</sequence>
<dbReference type="AlphaFoldDB" id="C6LG50"/>
<proteinExistence type="predicted"/>
<dbReference type="OrthoDB" id="1976654at2"/>
<dbReference type="Proteomes" id="UP000005561">
    <property type="component" value="Unassembled WGS sequence"/>
</dbReference>